<keyword evidence="5" id="KW-1185">Reference proteome</keyword>
<feature type="compositionally biased region" description="Acidic residues" evidence="1">
    <location>
        <begin position="9"/>
        <end position="18"/>
    </location>
</feature>
<protein>
    <submittedName>
        <fullName evidence="4">DNA polymerase III subunit gamma/tau</fullName>
    </submittedName>
</protein>
<dbReference type="EMBL" id="SDPM01000009">
    <property type="protein sequence ID" value="RXZ85477.1"/>
    <property type="molecule type" value="Genomic_DNA"/>
</dbReference>
<dbReference type="Proteomes" id="UP000292686">
    <property type="component" value="Unassembled WGS sequence"/>
</dbReference>
<dbReference type="EMBL" id="JACCBI010000001">
    <property type="protein sequence ID" value="NYD65679.1"/>
    <property type="molecule type" value="Genomic_DNA"/>
</dbReference>
<evidence type="ECO:0000313" key="3">
    <source>
        <dbReference type="EMBL" id="NYD65679.1"/>
    </source>
</evidence>
<sequence length="157" mass="16535">MTRDRDDDALSWEGDDDPTLAPGWKTVGTSVPAPPTAAEAAGTGTETDDAREPHSDEAVDASQPSSATLILFGVFGGVYLLYTIGWIFSALRVPNPGVDAVAQFMFTLGLWFAVLAPAAWFATTLLATESGARRRIVWLVIGAVVLVPVPFVAGITS</sequence>
<dbReference type="RefSeq" id="WP_129176552.1">
    <property type="nucleotide sequence ID" value="NZ_JACCBI010000001.1"/>
</dbReference>
<evidence type="ECO:0000313" key="5">
    <source>
        <dbReference type="Proteomes" id="UP000292686"/>
    </source>
</evidence>
<keyword evidence="2" id="KW-1133">Transmembrane helix</keyword>
<dbReference type="Proteomes" id="UP000581087">
    <property type="component" value="Unassembled WGS sequence"/>
</dbReference>
<feature type="transmembrane region" description="Helical" evidence="2">
    <location>
        <begin position="136"/>
        <end position="155"/>
    </location>
</feature>
<organism evidence="4 5">
    <name type="scientific">Agromyces atrinae</name>
    <dbReference type="NCBI Taxonomy" id="592376"/>
    <lineage>
        <taxon>Bacteria</taxon>
        <taxon>Bacillati</taxon>
        <taxon>Actinomycetota</taxon>
        <taxon>Actinomycetes</taxon>
        <taxon>Micrococcales</taxon>
        <taxon>Microbacteriaceae</taxon>
        <taxon>Agromyces</taxon>
    </lineage>
</organism>
<dbReference type="OrthoDB" id="4981704at2"/>
<name>A0A4Q2M2U2_9MICO</name>
<comment type="caution">
    <text evidence="4">The sequence shown here is derived from an EMBL/GenBank/DDBJ whole genome shotgun (WGS) entry which is preliminary data.</text>
</comment>
<feature type="region of interest" description="Disordered" evidence="1">
    <location>
        <begin position="1"/>
        <end position="63"/>
    </location>
</feature>
<reference evidence="3 6" key="2">
    <citation type="submission" date="2020-07" db="EMBL/GenBank/DDBJ databases">
        <title>Sequencing the genomes of 1000 actinobacteria strains.</title>
        <authorList>
            <person name="Klenk H.-P."/>
        </authorList>
    </citation>
    <scope>NUCLEOTIDE SEQUENCE [LARGE SCALE GENOMIC DNA]</scope>
    <source>
        <strain evidence="3 6">DSM 23870</strain>
    </source>
</reference>
<gene>
    <name evidence="3" type="ORF">BJ972_000198</name>
    <name evidence="4" type="ORF">ESP50_14830</name>
</gene>
<accession>A0A4Q2M2U2</accession>
<feature type="compositionally biased region" description="Basic and acidic residues" evidence="1">
    <location>
        <begin position="48"/>
        <end position="57"/>
    </location>
</feature>
<dbReference type="AlphaFoldDB" id="A0A4Q2M2U2"/>
<proteinExistence type="predicted"/>
<reference evidence="4 5" key="1">
    <citation type="submission" date="2019-01" db="EMBL/GenBank/DDBJ databases">
        <title>Agromyces.</title>
        <authorList>
            <person name="Li J."/>
        </authorList>
    </citation>
    <scope>NUCLEOTIDE SEQUENCE [LARGE SCALE GENOMIC DNA]</scope>
    <source>
        <strain evidence="4 5">DSM 23870</strain>
    </source>
</reference>
<evidence type="ECO:0000256" key="1">
    <source>
        <dbReference type="SAM" id="MobiDB-lite"/>
    </source>
</evidence>
<evidence type="ECO:0000313" key="4">
    <source>
        <dbReference type="EMBL" id="RXZ85477.1"/>
    </source>
</evidence>
<feature type="transmembrane region" description="Helical" evidence="2">
    <location>
        <begin position="100"/>
        <end position="124"/>
    </location>
</feature>
<keyword evidence="2" id="KW-0472">Membrane</keyword>
<evidence type="ECO:0000313" key="6">
    <source>
        <dbReference type="Proteomes" id="UP000581087"/>
    </source>
</evidence>
<feature type="compositionally biased region" description="Low complexity" evidence="1">
    <location>
        <begin position="36"/>
        <end position="45"/>
    </location>
</feature>
<feature type="transmembrane region" description="Helical" evidence="2">
    <location>
        <begin position="69"/>
        <end position="88"/>
    </location>
</feature>
<evidence type="ECO:0000256" key="2">
    <source>
        <dbReference type="SAM" id="Phobius"/>
    </source>
</evidence>
<keyword evidence="2" id="KW-0812">Transmembrane</keyword>